<keyword evidence="2" id="KW-1185">Reference proteome</keyword>
<dbReference type="eggNOG" id="COG2226">
    <property type="taxonomic scope" value="Bacteria"/>
</dbReference>
<dbReference type="CDD" id="cd02440">
    <property type="entry name" value="AdoMet_MTases"/>
    <property type="match status" value="1"/>
</dbReference>
<dbReference type="HOGENOM" id="CLU_057823_2_0_5"/>
<dbReference type="AlphaFoldDB" id="Q5LNJ3"/>
<dbReference type="PaxDb" id="246200-SPO3211"/>
<reference evidence="1 2" key="2">
    <citation type="journal article" date="2014" name="Stand. Genomic Sci.">
        <title>An updated genome annotation for the model marine bacterium Ruegeria pomeroyi DSS-3.</title>
        <authorList>
            <person name="Rivers A.R."/>
            <person name="Smith C.B."/>
            <person name="Moran M.A."/>
        </authorList>
    </citation>
    <scope>GENOME REANNOTATION</scope>
    <source>
        <strain evidence="2">ATCC 700808 / DSM 15171 / DSS-3</strain>
    </source>
</reference>
<sequence length="205" mass="21745">MPGSRSLLVSDPETIRIYDDRASDYAALTEDHNAADPALEAFVAALPPGGRVLDLGCGPGTSAARMAQTGLTVVAVDASGEMVALAARHPGVTARQARFDEIDETAAYDGIWANFSLLHAPQAEFPGHLAHLFRALKPGGIFHIALKLGTGEGRDSLGRFYSYYQEDALEHLLQQAGFTITARSFGAGPGLSGKVEDWIAMRAHA</sequence>
<dbReference type="SUPFAM" id="SSF53335">
    <property type="entry name" value="S-adenosyl-L-methionine-dependent methyltransferases"/>
    <property type="match status" value="1"/>
</dbReference>
<dbReference type="KEGG" id="sil:SPO3211"/>
<dbReference type="STRING" id="246200.SPO3211"/>
<evidence type="ECO:0000313" key="2">
    <source>
        <dbReference type="Proteomes" id="UP000001023"/>
    </source>
</evidence>
<dbReference type="PANTHER" id="PTHR43861:SF1">
    <property type="entry name" value="TRANS-ACONITATE 2-METHYLTRANSFERASE"/>
    <property type="match status" value="1"/>
</dbReference>
<reference evidence="1 2" key="1">
    <citation type="journal article" date="2004" name="Nature">
        <title>Genome sequence of Silicibacter pomeroyi reveals adaptations to the marine environment.</title>
        <authorList>
            <person name="Moran M.A."/>
            <person name="Buchan A."/>
            <person name="Gonzalez J.M."/>
            <person name="Heidelberg J.F."/>
            <person name="Whitman W.B."/>
            <person name="Kiene R.P."/>
            <person name="Henriksen J.R."/>
            <person name="King G.M."/>
            <person name="Belas R."/>
            <person name="Fuqua C."/>
            <person name="Brinkac L."/>
            <person name="Lewis M."/>
            <person name="Johri S."/>
            <person name="Weaver B."/>
            <person name="Pai G."/>
            <person name="Eisen J.A."/>
            <person name="Rahe E."/>
            <person name="Sheldon W.M."/>
            <person name="Ye W."/>
            <person name="Miller T.R."/>
            <person name="Carlton J."/>
            <person name="Rasko D.A."/>
            <person name="Paulsen I.T."/>
            <person name="Ren Q."/>
            <person name="Daugherty S.C."/>
            <person name="Deboy R.T."/>
            <person name="Dodson R.J."/>
            <person name="Durkin A.S."/>
            <person name="Madupu R."/>
            <person name="Nelson W.C."/>
            <person name="Sullivan S.A."/>
            <person name="Rosovitz M.J."/>
            <person name="Haft D.H."/>
            <person name="Selengut J."/>
            <person name="Ward N."/>
        </authorList>
    </citation>
    <scope>NUCLEOTIDE SEQUENCE [LARGE SCALE GENOMIC DNA]</scope>
    <source>
        <strain evidence="2">ATCC 700808 / DSM 15171 / DSS-3</strain>
    </source>
</reference>
<dbReference type="Pfam" id="PF13489">
    <property type="entry name" value="Methyltransf_23"/>
    <property type="match status" value="1"/>
</dbReference>
<accession>Q5LNJ3</accession>
<dbReference type="Gene3D" id="3.40.50.150">
    <property type="entry name" value="Vaccinia Virus protein VP39"/>
    <property type="match status" value="1"/>
</dbReference>
<dbReference type="InterPro" id="IPR029063">
    <property type="entry name" value="SAM-dependent_MTases_sf"/>
</dbReference>
<evidence type="ECO:0000313" key="1">
    <source>
        <dbReference type="EMBL" id="AAV96446.1"/>
    </source>
</evidence>
<protein>
    <recommendedName>
        <fullName evidence="3">Methyltransferase domain-containing protein</fullName>
    </recommendedName>
</protein>
<name>Q5LNJ3_RUEPO</name>
<gene>
    <name evidence="1" type="ordered locus">SPO3211</name>
</gene>
<organism evidence="1 2">
    <name type="scientific">Ruegeria pomeroyi (strain ATCC 700808 / DSM 15171 / DSS-3)</name>
    <name type="common">Silicibacter pomeroyi</name>
    <dbReference type="NCBI Taxonomy" id="246200"/>
    <lineage>
        <taxon>Bacteria</taxon>
        <taxon>Pseudomonadati</taxon>
        <taxon>Pseudomonadota</taxon>
        <taxon>Alphaproteobacteria</taxon>
        <taxon>Rhodobacterales</taxon>
        <taxon>Roseobacteraceae</taxon>
        <taxon>Ruegeria</taxon>
    </lineage>
</organism>
<dbReference type="EMBL" id="CP000031">
    <property type="protein sequence ID" value="AAV96446.1"/>
    <property type="molecule type" value="Genomic_DNA"/>
</dbReference>
<evidence type="ECO:0008006" key="3">
    <source>
        <dbReference type="Google" id="ProtNLM"/>
    </source>
</evidence>
<dbReference type="PANTHER" id="PTHR43861">
    <property type="entry name" value="TRANS-ACONITATE 2-METHYLTRANSFERASE-RELATED"/>
    <property type="match status" value="1"/>
</dbReference>
<dbReference type="Proteomes" id="UP000001023">
    <property type="component" value="Chromosome"/>
</dbReference>
<proteinExistence type="predicted"/>